<evidence type="ECO:0000313" key="5">
    <source>
        <dbReference type="EMBL" id="NEL55746.1"/>
    </source>
</evidence>
<evidence type="ECO:0000256" key="1">
    <source>
        <dbReference type="ARBA" id="ARBA00005582"/>
    </source>
</evidence>
<name>A0A7K3WH95_9ACTN</name>
<dbReference type="Pfam" id="PF00293">
    <property type="entry name" value="NUDIX"/>
    <property type="match status" value="1"/>
</dbReference>
<proteinExistence type="inferred from homology"/>
<dbReference type="Proteomes" id="UP000470470">
    <property type="component" value="Unassembled WGS sequence"/>
</dbReference>
<dbReference type="InterPro" id="IPR020084">
    <property type="entry name" value="NUDIX_hydrolase_CS"/>
</dbReference>
<dbReference type="CDD" id="cd03673">
    <property type="entry name" value="NUDIX_Ap6A_hydrolase"/>
    <property type="match status" value="1"/>
</dbReference>
<dbReference type="GO" id="GO:0006754">
    <property type="term" value="P:ATP biosynthetic process"/>
    <property type="evidence" value="ECO:0007669"/>
    <property type="project" value="TreeGrafter"/>
</dbReference>
<dbReference type="InterPro" id="IPR020476">
    <property type="entry name" value="Nudix_hydrolase"/>
</dbReference>
<dbReference type="Gene3D" id="3.90.79.10">
    <property type="entry name" value="Nucleoside Triphosphate Pyrophosphohydrolase"/>
    <property type="match status" value="1"/>
</dbReference>
<dbReference type="Gene3D" id="3.40.50.1240">
    <property type="entry name" value="Phosphoglycerate mutase-like"/>
    <property type="match status" value="1"/>
</dbReference>
<evidence type="ECO:0000259" key="4">
    <source>
        <dbReference type="PROSITE" id="PS51462"/>
    </source>
</evidence>
<dbReference type="GO" id="GO:0004081">
    <property type="term" value="F:bis(5'-nucleosyl)-tetraphosphatase (asymmetrical) activity"/>
    <property type="evidence" value="ECO:0007669"/>
    <property type="project" value="TreeGrafter"/>
</dbReference>
<dbReference type="SMART" id="SM00855">
    <property type="entry name" value="PGAM"/>
    <property type="match status" value="1"/>
</dbReference>
<dbReference type="SUPFAM" id="SSF53254">
    <property type="entry name" value="Phosphoglycerate mutase-like"/>
    <property type="match status" value="1"/>
</dbReference>
<dbReference type="AlphaFoldDB" id="A0A7K3WH95"/>
<dbReference type="InterPro" id="IPR015797">
    <property type="entry name" value="NUDIX_hydrolase-like_dom_sf"/>
</dbReference>
<dbReference type="EMBL" id="JAAGWK010000025">
    <property type="protein sequence ID" value="NEL55746.1"/>
    <property type="molecule type" value="Genomic_DNA"/>
</dbReference>
<organism evidence="5 6">
    <name type="scientific">Goekera deserti</name>
    <dbReference type="NCBI Taxonomy" id="2497753"/>
    <lineage>
        <taxon>Bacteria</taxon>
        <taxon>Bacillati</taxon>
        <taxon>Actinomycetota</taxon>
        <taxon>Actinomycetes</taxon>
        <taxon>Geodermatophilales</taxon>
        <taxon>Geodermatophilaceae</taxon>
        <taxon>Goekera</taxon>
    </lineage>
</organism>
<dbReference type="Pfam" id="PF00300">
    <property type="entry name" value="His_Phos_1"/>
    <property type="match status" value="1"/>
</dbReference>
<keyword evidence="2 3" id="KW-0378">Hydrolase</keyword>
<dbReference type="SUPFAM" id="SSF55811">
    <property type="entry name" value="Nudix"/>
    <property type="match status" value="1"/>
</dbReference>
<dbReference type="InterPro" id="IPR051325">
    <property type="entry name" value="Nudix_hydrolase_domain"/>
</dbReference>
<evidence type="ECO:0000256" key="2">
    <source>
        <dbReference type="ARBA" id="ARBA00022801"/>
    </source>
</evidence>
<reference evidence="5 6" key="1">
    <citation type="submission" date="2020-02" db="EMBL/GenBank/DDBJ databases">
        <title>The whole genome sequence of CPCC 205119.</title>
        <authorList>
            <person name="Jiang Z."/>
        </authorList>
    </citation>
    <scope>NUCLEOTIDE SEQUENCE [LARGE SCALE GENOMIC DNA]</scope>
    <source>
        <strain evidence="5 6">CPCC 205119</strain>
    </source>
</reference>
<gene>
    <name evidence="5" type="ORF">G1H19_17345</name>
</gene>
<feature type="domain" description="Nudix hydrolase" evidence="4">
    <location>
        <begin position="10"/>
        <end position="136"/>
    </location>
</feature>
<comment type="similarity">
    <text evidence="1 3">Belongs to the Nudix hydrolase family.</text>
</comment>
<dbReference type="InterPro" id="IPR000086">
    <property type="entry name" value="NUDIX_hydrolase_dom"/>
</dbReference>
<dbReference type="PROSITE" id="PS51462">
    <property type="entry name" value="NUDIX"/>
    <property type="match status" value="1"/>
</dbReference>
<sequence length="313" mass="33957">MRSLAEPPRPDRAAGGALWRHRPDGVLETAVVHRPKYDDWSLPKGKLEPGEHPLLAAVREVGEETGLQVVVGRRSVQTRYEHRHGPKRVDYWLMQVVGGDFVVNDEVDELRWAPLPEAAELCTHDHDRAVLADLGREDHPRAPRLLLVRHASAGDSADFDGPDRLRPLDSTGRRQAARLADVLPLFGVTDVRTAQPTRCRQTVTPLAERLGLPLGDAAEMGEEQFSTDPQAGLQLIEHLMTGPADQEGAGVTVVCSQGGAIPSALLALGVRWQGTAGALWPPSAKASVWALAGRRGGLLADYYRDVAPDPADT</sequence>
<dbReference type="PANTHER" id="PTHR21340:SF0">
    <property type="entry name" value="BIS(5'-NUCLEOSYL)-TETRAPHOSPHATASE [ASYMMETRICAL]"/>
    <property type="match status" value="1"/>
</dbReference>
<evidence type="ECO:0000313" key="6">
    <source>
        <dbReference type="Proteomes" id="UP000470470"/>
    </source>
</evidence>
<dbReference type="PROSITE" id="PS00893">
    <property type="entry name" value="NUDIX_BOX"/>
    <property type="match status" value="1"/>
</dbReference>
<dbReference type="RefSeq" id="WP_162393508.1">
    <property type="nucleotide sequence ID" value="NZ_JAABOZ010000010.1"/>
</dbReference>
<dbReference type="PRINTS" id="PR00502">
    <property type="entry name" value="NUDIXFAMILY"/>
</dbReference>
<keyword evidence="6" id="KW-1185">Reference proteome</keyword>
<accession>A0A7K3WH95</accession>
<dbReference type="CDD" id="cd07040">
    <property type="entry name" value="HP"/>
    <property type="match status" value="1"/>
</dbReference>
<evidence type="ECO:0000256" key="3">
    <source>
        <dbReference type="RuleBase" id="RU003476"/>
    </source>
</evidence>
<dbReference type="InterPro" id="IPR029033">
    <property type="entry name" value="His_PPase_superfam"/>
</dbReference>
<dbReference type="GO" id="GO:0006167">
    <property type="term" value="P:AMP biosynthetic process"/>
    <property type="evidence" value="ECO:0007669"/>
    <property type="project" value="TreeGrafter"/>
</dbReference>
<comment type="caution">
    <text evidence="5">The sequence shown here is derived from an EMBL/GenBank/DDBJ whole genome shotgun (WGS) entry which is preliminary data.</text>
</comment>
<dbReference type="InterPro" id="IPR013078">
    <property type="entry name" value="His_Pase_superF_clade-1"/>
</dbReference>
<protein>
    <submittedName>
        <fullName evidence="5">NUDIX hydrolase</fullName>
    </submittedName>
</protein>
<dbReference type="PANTHER" id="PTHR21340">
    <property type="entry name" value="DIADENOSINE 5,5-P1,P4-TETRAPHOSPHATE PYROPHOSPHOHYDROLASE MUTT"/>
    <property type="match status" value="1"/>
</dbReference>